<accession>A0A926EDE9</accession>
<protein>
    <submittedName>
        <fullName evidence="1">Uncharacterized protein</fullName>
    </submittedName>
</protein>
<organism evidence="1 2">
    <name type="scientific">Zongyangia hominis</name>
    <dbReference type="NCBI Taxonomy" id="2763677"/>
    <lineage>
        <taxon>Bacteria</taxon>
        <taxon>Bacillati</taxon>
        <taxon>Bacillota</taxon>
        <taxon>Clostridia</taxon>
        <taxon>Eubacteriales</taxon>
        <taxon>Oscillospiraceae</taxon>
        <taxon>Zongyangia</taxon>
    </lineage>
</organism>
<sequence length="59" mass="6858">MSEMHPFSFGFGGDLDMAGYYDSLPEAVKRELCFHLDQFHSVDDLKAYVEKLDFHEKNV</sequence>
<reference evidence="1" key="1">
    <citation type="submission" date="2020-08" db="EMBL/GenBank/DDBJ databases">
        <title>Genome public.</title>
        <authorList>
            <person name="Liu C."/>
            <person name="Sun Q."/>
        </authorList>
    </citation>
    <scope>NUCLEOTIDE SEQUENCE</scope>
    <source>
        <strain evidence="1">NSJ-54</strain>
    </source>
</reference>
<dbReference type="EMBL" id="JACRTC010000001">
    <property type="protein sequence ID" value="MBC8569876.1"/>
    <property type="molecule type" value="Genomic_DNA"/>
</dbReference>
<gene>
    <name evidence="1" type="ORF">H8709_03430</name>
</gene>
<comment type="caution">
    <text evidence="1">The sequence shown here is derived from an EMBL/GenBank/DDBJ whole genome shotgun (WGS) entry which is preliminary data.</text>
</comment>
<name>A0A926EDE9_9FIRM</name>
<keyword evidence="2" id="KW-1185">Reference proteome</keyword>
<dbReference type="Proteomes" id="UP000660861">
    <property type="component" value="Unassembled WGS sequence"/>
</dbReference>
<evidence type="ECO:0000313" key="1">
    <source>
        <dbReference type="EMBL" id="MBC8569876.1"/>
    </source>
</evidence>
<evidence type="ECO:0000313" key="2">
    <source>
        <dbReference type="Proteomes" id="UP000660861"/>
    </source>
</evidence>
<dbReference type="RefSeq" id="WP_262396962.1">
    <property type="nucleotide sequence ID" value="NZ_JACRTC010000001.1"/>
</dbReference>
<proteinExistence type="predicted"/>
<dbReference type="AlphaFoldDB" id="A0A926EDE9"/>